<evidence type="ECO:0000313" key="2">
    <source>
        <dbReference type="EMBL" id="KAB4451558.1"/>
    </source>
</evidence>
<organism evidence="3 6">
    <name type="scientific">Bacteroides thetaiotaomicron</name>
    <dbReference type="NCBI Taxonomy" id="818"/>
    <lineage>
        <taxon>Bacteria</taxon>
        <taxon>Pseudomonadati</taxon>
        <taxon>Bacteroidota</taxon>
        <taxon>Bacteroidia</taxon>
        <taxon>Bacteroidales</taxon>
        <taxon>Bacteroidaceae</taxon>
        <taxon>Bacteroides</taxon>
    </lineage>
</organism>
<proteinExistence type="predicted"/>
<protein>
    <recommendedName>
        <fullName evidence="1">DUF6922 domain-containing protein</fullName>
    </recommendedName>
</protein>
<dbReference type="Proteomes" id="UP000488521">
    <property type="component" value="Unassembled WGS sequence"/>
</dbReference>
<feature type="domain" description="DUF6922" evidence="1">
    <location>
        <begin position="10"/>
        <end position="60"/>
    </location>
</feature>
<reference evidence="5 6" key="1">
    <citation type="journal article" date="2019" name="Nat. Med.">
        <title>A library of human gut bacterial isolates paired with longitudinal multiomics data enables mechanistic microbiome research.</title>
        <authorList>
            <person name="Poyet M."/>
            <person name="Groussin M."/>
            <person name="Gibbons S.M."/>
            <person name="Avila-Pacheco J."/>
            <person name="Jiang X."/>
            <person name="Kearney S.M."/>
            <person name="Perrotta A.R."/>
            <person name="Berdy B."/>
            <person name="Zhao S."/>
            <person name="Lieberman T.D."/>
            <person name="Swanson P.K."/>
            <person name="Smith M."/>
            <person name="Roesemann S."/>
            <person name="Alexander J.E."/>
            <person name="Rich S.A."/>
            <person name="Livny J."/>
            <person name="Vlamakis H."/>
            <person name="Clish C."/>
            <person name="Bullock K."/>
            <person name="Deik A."/>
            <person name="Scott J."/>
            <person name="Pierce K.A."/>
            <person name="Xavier R.J."/>
            <person name="Alm E.J."/>
        </authorList>
    </citation>
    <scope>NUCLEOTIDE SEQUENCE [LARGE SCALE GENOMIC DNA]</scope>
    <source>
        <strain evidence="3 6">BIOML-A156</strain>
        <strain evidence="2 5">BIOML-A165</strain>
    </source>
</reference>
<evidence type="ECO:0000313" key="6">
    <source>
        <dbReference type="Proteomes" id="UP000488521"/>
    </source>
</evidence>
<evidence type="ECO:0000313" key="4">
    <source>
        <dbReference type="EMBL" id="UYU74059.1"/>
    </source>
</evidence>
<dbReference type="EMBL" id="CP083681">
    <property type="protein sequence ID" value="UYU74059.1"/>
    <property type="molecule type" value="Genomic_DNA"/>
</dbReference>
<dbReference type="AlphaFoldDB" id="A0A1H7N187"/>
<reference evidence="4" key="2">
    <citation type="submission" date="2021-06" db="EMBL/GenBank/DDBJ databases">
        <title>Interrogation of the integrated mobile genetic elements in gut-associated Bacteroides with a consensus prediction approach.</title>
        <authorList>
            <person name="Campbell D.E."/>
            <person name="Leigh J.R."/>
            <person name="Kim T."/>
            <person name="England W."/>
            <person name="Whitaker R.J."/>
            <person name="Degnan P.H."/>
        </authorList>
    </citation>
    <scope>NUCLEOTIDE SEQUENCE</scope>
    <source>
        <strain evidence="4">VPI-BTDOT2</strain>
    </source>
</reference>
<dbReference type="InterPro" id="IPR053830">
    <property type="entry name" value="DUF6922"/>
</dbReference>
<name>A0A1H7N187_BACT4</name>
<evidence type="ECO:0000313" key="5">
    <source>
        <dbReference type="Proteomes" id="UP000460317"/>
    </source>
</evidence>
<evidence type="ECO:0000313" key="3">
    <source>
        <dbReference type="EMBL" id="KAB4472439.1"/>
    </source>
</evidence>
<dbReference type="Proteomes" id="UP000460317">
    <property type="component" value="Unassembled WGS sequence"/>
</dbReference>
<sequence>MEQDKYITQFSTYLFWDVKREDLDMEKHSRYIIKRVLEYGMLLDWKMVLQYYGLDRIVELAKTFRDLEPRALAYLCAISRTPKEQFRCYTYQQSNPQHWNF</sequence>
<gene>
    <name evidence="3" type="ORF">GAN59_15560</name>
    <name evidence="2" type="ORF">GAN93_13575</name>
    <name evidence="4" type="ORF">KQP59_11080</name>
</gene>
<dbReference type="Proteomes" id="UP001156216">
    <property type="component" value="Chromosome"/>
</dbReference>
<dbReference type="Pfam" id="PF21956">
    <property type="entry name" value="DUF6922"/>
    <property type="match status" value="1"/>
</dbReference>
<accession>A0A1H7N187</accession>
<dbReference type="EMBL" id="WCSB01000011">
    <property type="protein sequence ID" value="KAB4451558.1"/>
    <property type="molecule type" value="Genomic_DNA"/>
</dbReference>
<evidence type="ECO:0000259" key="1">
    <source>
        <dbReference type="Pfam" id="PF21956"/>
    </source>
</evidence>
<dbReference type="RefSeq" id="WP_061473387.1">
    <property type="nucleotide sequence ID" value="NZ_CAXSVM010000025.1"/>
</dbReference>
<dbReference type="EMBL" id="WCRS01000011">
    <property type="protein sequence ID" value="KAB4472439.1"/>
    <property type="molecule type" value="Genomic_DNA"/>
</dbReference>